<gene>
    <name evidence="6" type="primary">vapC</name>
    <name evidence="8" type="ORF">HHL28_13635</name>
</gene>
<feature type="binding site" evidence="6">
    <location>
        <position position="6"/>
    </location>
    <ligand>
        <name>Mg(2+)</name>
        <dbReference type="ChEBI" id="CHEBI:18420"/>
    </ligand>
</feature>
<keyword evidence="9" id="KW-1185">Reference proteome</keyword>
<dbReference type="SUPFAM" id="SSF88723">
    <property type="entry name" value="PIN domain-like"/>
    <property type="match status" value="1"/>
</dbReference>
<evidence type="ECO:0000256" key="3">
    <source>
        <dbReference type="ARBA" id="ARBA00022723"/>
    </source>
</evidence>
<keyword evidence="3 6" id="KW-0479">Metal-binding</keyword>
<keyword evidence="6" id="KW-0800">Toxin</keyword>
<keyword evidence="1 6" id="KW-1277">Toxin-antitoxin system</keyword>
<dbReference type="GO" id="GO:0000287">
    <property type="term" value="F:magnesium ion binding"/>
    <property type="evidence" value="ECO:0007669"/>
    <property type="project" value="UniProtKB-UniRule"/>
</dbReference>
<dbReference type="InterPro" id="IPR051619">
    <property type="entry name" value="TypeII_TA_RNase_PINc/VapC"/>
</dbReference>
<dbReference type="KEGG" id="acru:HHL28_13635"/>
<evidence type="ECO:0000256" key="6">
    <source>
        <dbReference type="HAMAP-Rule" id="MF_00265"/>
    </source>
</evidence>
<keyword evidence="4 6" id="KW-0378">Hydrolase</keyword>
<reference evidence="8" key="1">
    <citation type="submission" date="2020-04" db="EMBL/GenBank/DDBJ databases">
        <title>A desert anoxygenic phototrophic bacterium fixes CO2 using RubisCO under aerobic conditions.</title>
        <authorList>
            <person name="Tang K."/>
        </authorList>
    </citation>
    <scope>NUCLEOTIDE SEQUENCE [LARGE SCALE GENOMIC DNA]</scope>
    <source>
        <strain evidence="8">MIMtkB3</strain>
    </source>
</reference>
<comment type="cofactor">
    <cofactor evidence="6">
        <name>Mg(2+)</name>
        <dbReference type="ChEBI" id="CHEBI:18420"/>
    </cofactor>
</comment>
<sequence length="137" mass="14859">MSVVIDASVTLAWLFPEEKDDAIDTLWDRIITEGAVAPALWSLEVTNALLMAERRRRVTADEVAGFISQLGRVDVTLVAPPLPADTHLIVMLARAHRLTIYDAAYLALAHSRDLPLASLDAELIAAAKAIRVPVLPA</sequence>
<organism evidence="8 9">
    <name type="scientific">Aerophototrophica crusticola</name>
    <dbReference type="NCBI Taxonomy" id="1709002"/>
    <lineage>
        <taxon>Bacteria</taxon>
        <taxon>Pseudomonadati</taxon>
        <taxon>Pseudomonadota</taxon>
        <taxon>Alphaproteobacteria</taxon>
        <taxon>Rhodospirillales</taxon>
        <taxon>Rhodospirillaceae</taxon>
        <taxon>Aerophototrophica</taxon>
    </lineage>
</organism>
<evidence type="ECO:0000256" key="2">
    <source>
        <dbReference type="ARBA" id="ARBA00022722"/>
    </source>
</evidence>
<evidence type="ECO:0000259" key="7">
    <source>
        <dbReference type="Pfam" id="PF01850"/>
    </source>
</evidence>
<comment type="similarity">
    <text evidence="6">Belongs to the PINc/VapC protein family.</text>
</comment>
<dbReference type="InterPro" id="IPR044153">
    <property type="entry name" value="PIN_Pae0151-like"/>
</dbReference>
<comment type="function">
    <text evidence="6">Toxic component of a toxin-antitoxin (TA) system. An RNase.</text>
</comment>
<dbReference type="PANTHER" id="PTHR35901:SF1">
    <property type="entry name" value="EXONUCLEASE VAPC9"/>
    <property type="match status" value="1"/>
</dbReference>
<dbReference type="Proteomes" id="UP000501891">
    <property type="component" value="Chromosome"/>
</dbReference>
<evidence type="ECO:0000256" key="1">
    <source>
        <dbReference type="ARBA" id="ARBA00022649"/>
    </source>
</evidence>
<name>A0A858RAH6_9PROT</name>
<dbReference type="Gene3D" id="3.40.50.1010">
    <property type="entry name" value="5'-nuclease"/>
    <property type="match status" value="1"/>
</dbReference>
<dbReference type="CDD" id="cd09873">
    <property type="entry name" value="PIN_Pae0151-like"/>
    <property type="match status" value="1"/>
</dbReference>
<evidence type="ECO:0000313" key="9">
    <source>
        <dbReference type="Proteomes" id="UP000501891"/>
    </source>
</evidence>
<feature type="binding site" evidence="6">
    <location>
        <position position="102"/>
    </location>
    <ligand>
        <name>Mg(2+)</name>
        <dbReference type="ChEBI" id="CHEBI:18420"/>
    </ligand>
</feature>
<evidence type="ECO:0000256" key="5">
    <source>
        <dbReference type="ARBA" id="ARBA00022842"/>
    </source>
</evidence>
<dbReference type="EC" id="3.1.-.-" evidence="6"/>
<dbReference type="GO" id="GO:0004540">
    <property type="term" value="F:RNA nuclease activity"/>
    <property type="evidence" value="ECO:0007669"/>
    <property type="project" value="InterPro"/>
</dbReference>
<keyword evidence="2 6" id="KW-0540">Nuclease</keyword>
<evidence type="ECO:0000313" key="8">
    <source>
        <dbReference type="EMBL" id="QJE73996.1"/>
    </source>
</evidence>
<evidence type="ECO:0000256" key="4">
    <source>
        <dbReference type="ARBA" id="ARBA00022801"/>
    </source>
</evidence>
<dbReference type="InterPro" id="IPR029060">
    <property type="entry name" value="PIN-like_dom_sf"/>
</dbReference>
<keyword evidence="5 6" id="KW-0460">Magnesium</keyword>
<dbReference type="HAMAP" id="MF_00265">
    <property type="entry name" value="VapC_Nob1"/>
    <property type="match status" value="1"/>
</dbReference>
<feature type="domain" description="PIN" evidence="7">
    <location>
        <begin position="3"/>
        <end position="128"/>
    </location>
</feature>
<proteinExistence type="inferred from homology"/>
<accession>A0A858RAH6</accession>
<dbReference type="PANTHER" id="PTHR35901">
    <property type="entry name" value="RIBONUCLEASE VAPC3"/>
    <property type="match status" value="1"/>
</dbReference>
<dbReference type="InterPro" id="IPR022907">
    <property type="entry name" value="VapC_family"/>
</dbReference>
<dbReference type="GO" id="GO:0090729">
    <property type="term" value="F:toxin activity"/>
    <property type="evidence" value="ECO:0007669"/>
    <property type="project" value="UniProtKB-KW"/>
</dbReference>
<dbReference type="GO" id="GO:0016787">
    <property type="term" value="F:hydrolase activity"/>
    <property type="evidence" value="ECO:0007669"/>
    <property type="project" value="UniProtKB-KW"/>
</dbReference>
<protein>
    <recommendedName>
        <fullName evidence="6">Ribonuclease VapC</fullName>
        <shortName evidence="6">RNase VapC</shortName>
        <ecNumber evidence="6">3.1.-.-</ecNumber>
    </recommendedName>
    <alternativeName>
        <fullName evidence="6">Toxin VapC</fullName>
    </alternativeName>
</protein>
<dbReference type="EMBL" id="CP051775">
    <property type="protein sequence ID" value="QJE73996.1"/>
    <property type="molecule type" value="Genomic_DNA"/>
</dbReference>
<dbReference type="InterPro" id="IPR002716">
    <property type="entry name" value="PIN_dom"/>
</dbReference>
<dbReference type="Pfam" id="PF01850">
    <property type="entry name" value="PIN"/>
    <property type="match status" value="1"/>
</dbReference>
<dbReference type="AlphaFoldDB" id="A0A858RAH6"/>